<evidence type="ECO:0000256" key="4">
    <source>
        <dbReference type="ARBA" id="ARBA00023136"/>
    </source>
</evidence>
<reference evidence="7" key="1">
    <citation type="submission" date="2014-07" db="EMBL/GenBank/DDBJ databases">
        <authorList>
            <person name="Martin A.A"/>
            <person name="De Silva N."/>
        </authorList>
    </citation>
    <scope>NUCLEOTIDE SEQUENCE</scope>
</reference>
<dbReference type="AlphaFoldDB" id="A0A0K0FJP7"/>
<evidence type="ECO:0000256" key="5">
    <source>
        <dbReference type="SAM" id="MobiDB-lite"/>
    </source>
</evidence>
<protein>
    <submittedName>
        <fullName evidence="8">Organic solute transporter alpha-like protein 1 (inferred by orthology to a C. elegans protein)</fullName>
    </submittedName>
</protein>
<dbReference type="STRING" id="75913.A0A0K0FJP7"/>
<dbReference type="GO" id="GO:0016020">
    <property type="term" value="C:membrane"/>
    <property type="evidence" value="ECO:0007669"/>
    <property type="project" value="UniProtKB-SubCell"/>
</dbReference>
<feature type="transmembrane region" description="Helical" evidence="6">
    <location>
        <begin position="197"/>
        <end position="221"/>
    </location>
</feature>
<dbReference type="PANTHER" id="PTHR23423">
    <property type="entry name" value="ORGANIC SOLUTE TRANSPORTER-RELATED"/>
    <property type="match status" value="1"/>
</dbReference>
<evidence type="ECO:0000256" key="2">
    <source>
        <dbReference type="ARBA" id="ARBA00022692"/>
    </source>
</evidence>
<keyword evidence="4 6" id="KW-0472">Membrane</keyword>
<dbReference type="SMART" id="SM01417">
    <property type="entry name" value="Solute_trans_a"/>
    <property type="match status" value="1"/>
</dbReference>
<name>A0A0K0FJP7_STRVS</name>
<feature type="transmembrane region" description="Helical" evidence="6">
    <location>
        <begin position="242"/>
        <end position="263"/>
    </location>
</feature>
<proteinExistence type="predicted"/>
<feature type="transmembrane region" description="Helical" evidence="6">
    <location>
        <begin position="72"/>
        <end position="92"/>
    </location>
</feature>
<evidence type="ECO:0000256" key="3">
    <source>
        <dbReference type="ARBA" id="ARBA00022989"/>
    </source>
</evidence>
<keyword evidence="7" id="KW-1185">Reference proteome</keyword>
<comment type="subcellular location">
    <subcellularLocation>
        <location evidence="1">Membrane</location>
        <topology evidence="1">Multi-pass membrane protein</topology>
    </subcellularLocation>
</comment>
<dbReference type="WBParaSite" id="SVE_0912200.1">
    <property type="protein sequence ID" value="SVE_0912200.1"/>
    <property type="gene ID" value="SVE_0912200"/>
</dbReference>
<feature type="transmembrane region" description="Helical" evidence="6">
    <location>
        <begin position="174"/>
        <end position="191"/>
    </location>
</feature>
<dbReference type="Pfam" id="PF03619">
    <property type="entry name" value="Solute_trans_a"/>
    <property type="match status" value="1"/>
</dbReference>
<evidence type="ECO:0000256" key="6">
    <source>
        <dbReference type="SAM" id="Phobius"/>
    </source>
</evidence>
<sequence>MDNLIRKFIPVAHEKINVSIPNVSTWISELTPTYASVIILSLIFTLIILIIGCIQLYYVWHYVSIEVIQVDLYWLVCCSPVASLSAFLGMLIPRAAAFLYAFGLVFIMLCLFIVVTLKCNLFGNRSKMCEYLIEHEKKIKLKAFPFCCCCSCLPTFEANEINIRRMEWLIFQSPLIRVFLEIINIVVYLELNSRDHVWFTISSLTGITSMLIASYGTYIIIPLGSERLNECKFNYIFRYIDIIQFVYSVQKFALEFAGSVDILKDGPTLPSSSKALFWTSFLIISEMFISIICLTYILHPSKNVMFDKYKCNSNTKFSQRRNYNNRSLKYQHAICNINKKNNNSSSNIPTPIQVLSPEYQDQEVESINESSLDQPEDFNQKKSNAHENEGFNTL</sequence>
<feature type="transmembrane region" description="Helical" evidence="6">
    <location>
        <begin position="34"/>
        <end position="60"/>
    </location>
</feature>
<feature type="region of interest" description="Disordered" evidence="5">
    <location>
        <begin position="364"/>
        <end position="394"/>
    </location>
</feature>
<keyword evidence="3 6" id="KW-1133">Transmembrane helix</keyword>
<evidence type="ECO:0000313" key="8">
    <source>
        <dbReference type="WBParaSite" id="SVE_0912200.1"/>
    </source>
</evidence>
<keyword evidence="2 6" id="KW-0812">Transmembrane</keyword>
<accession>A0A0K0FJP7</accession>
<feature type="compositionally biased region" description="Basic and acidic residues" evidence="5">
    <location>
        <begin position="378"/>
        <end position="394"/>
    </location>
</feature>
<evidence type="ECO:0000256" key="1">
    <source>
        <dbReference type="ARBA" id="ARBA00004141"/>
    </source>
</evidence>
<feature type="transmembrane region" description="Helical" evidence="6">
    <location>
        <begin position="275"/>
        <end position="298"/>
    </location>
</feature>
<evidence type="ECO:0000313" key="7">
    <source>
        <dbReference type="Proteomes" id="UP000035680"/>
    </source>
</evidence>
<feature type="transmembrane region" description="Helical" evidence="6">
    <location>
        <begin position="98"/>
        <end position="117"/>
    </location>
</feature>
<reference evidence="8" key="2">
    <citation type="submission" date="2015-08" db="UniProtKB">
        <authorList>
            <consortium name="WormBaseParasite"/>
        </authorList>
    </citation>
    <scope>IDENTIFICATION</scope>
</reference>
<organism evidence="7 8">
    <name type="scientific">Strongyloides venezuelensis</name>
    <name type="common">Threadworm</name>
    <dbReference type="NCBI Taxonomy" id="75913"/>
    <lineage>
        <taxon>Eukaryota</taxon>
        <taxon>Metazoa</taxon>
        <taxon>Ecdysozoa</taxon>
        <taxon>Nematoda</taxon>
        <taxon>Chromadorea</taxon>
        <taxon>Rhabditida</taxon>
        <taxon>Tylenchina</taxon>
        <taxon>Panagrolaimomorpha</taxon>
        <taxon>Strongyloidoidea</taxon>
        <taxon>Strongyloididae</taxon>
        <taxon>Strongyloides</taxon>
    </lineage>
</organism>
<dbReference type="InterPro" id="IPR005178">
    <property type="entry name" value="Ostalpha/TMEM184C"/>
</dbReference>
<dbReference type="Proteomes" id="UP000035680">
    <property type="component" value="Unassembled WGS sequence"/>
</dbReference>